<proteinExistence type="predicted"/>
<name>W7A476_9APIC</name>
<evidence type="ECO:0000313" key="2">
    <source>
        <dbReference type="EMBL" id="EUD63889.1"/>
    </source>
</evidence>
<evidence type="ECO:0000256" key="1">
    <source>
        <dbReference type="SAM" id="MobiDB-lite"/>
    </source>
</evidence>
<reference evidence="2 3" key="1">
    <citation type="submission" date="2013-02" db="EMBL/GenBank/DDBJ databases">
        <title>The Genome Sequence of Plasmodium inui San Antonio 1.</title>
        <authorList>
            <consortium name="The Broad Institute Genome Sequencing Platform"/>
            <consortium name="The Broad Institute Genome Sequencing Center for Infectious Disease"/>
            <person name="Neafsey D."/>
            <person name="Cheeseman I."/>
            <person name="Volkman S."/>
            <person name="Adams J."/>
            <person name="Walker B."/>
            <person name="Young S.K."/>
            <person name="Zeng Q."/>
            <person name="Gargeya S."/>
            <person name="Fitzgerald M."/>
            <person name="Haas B."/>
            <person name="Abouelleil A."/>
            <person name="Alvarado L."/>
            <person name="Arachchi H.M."/>
            <person name="Berlin A.M."/>
            <person name="Chapman S.B."/>
            <person name="Dewar J."/>
            <person name="Goldberg J."/>
            <person name="Griggs A."/>
            <person name="Gujja S."/>
            <person name="Hansen M."/>
            <person name="Howarth C."/>
            <person name="Imamovic A."/>
            <person name="Larimer J."/>
            <person name="McCowan C."/>
            <person name="Murphy C."/>
            <person name="Neiman D."/>
            <person name="Pearson M."/>
            <person name="Priest M."/>
            <person name="Roberts A."/>
            <person name="Saif S."/>
            <person name="Shea T."/>
            <person name="Sisk P."/>
            <person name="Sykes S."/>
            <person name="Wortman J."/>
            <person name="Nusbaum C."/>
            <person name="Birren B."/>
        </authorList>
    </citation>
    <scope>NUCLEOTIDE SEQUENCE [LARGE SCALE GENOMIC DNA]</scope>
    <source>
        <strain evidence="2 3">San Antonio 1</strain>
    </source>
</reference>
<gene>
    <name evidence="2" type="ORF">C922_05733</name>
</gene>
<keyword evidence="3" id="KW-1185">Reference proteome</keyword>
<feature type="region of interest" description="Disordered" evidence="1">
    <location>
        <begin position="23"/>
        <end position="64"/>
    </location>
</feature>
<dbReference type="EMBL" id="KI965613">
    <property type="protein sequence ID" value="EUD63889.1"/>
    <property type="molecule type" value="Genomic_DNA"/>
</dbReference>
<organism evidence="2 3">
    <name type="scientific">Plasmodium inui San Antonio 1</name>
    <dbReference type="NCBI Taxonomy" id="1237626"/>
    <lineage>
        <taxon>Eukaryota</taxon>
        <taxon>Sar</taxon>
        <taxon>Alveolata</taxon>
        <taxon>Apicomplexa</taxon>
        <taxon>Aconoidasida</taxon>
        <taxon>Haemosporida</taxon>
        <taxon>Plasmodiidae</taxon>
        <taxon>Plasmodium</taxon>
        <taxon>Plasmodium (Plasmodium)</taxon>
    </lineage>
</organism>
<dbReference type="Proteomes" id="UP000030640">
    <property type="component" value="Unassembled WGS sequence"/>
</dbReference>
<sequence length="64" mass="7275">MGTQETPPTRLKRQIKFPIPKLNEQINKTNKLPTPINRKGAEHTSINKNPEEKGPMPEPICQES</sequence>
<dbReference type="GeneID" id="20041007"/>
<dbReference type="RefSeq" id="XP_008819526.1">
    <property type="nucleotide sequence ID" value="XM_008821304.1"/>
</dbReference>
<dbReference type="AlphaFoldDB" id="W7A476"/>
<evidence type="ECO:0000313" key="3">
    <source>
        <dbReference type="Proteomes" id="UP000030640"/>
    </source>
</evidence>
<accession>W7A476</accession>
<dbReference type="VEuPathDB" id="PlasmoDB:C922_05733"/>
<protein>
    <submittedName>
        <fullName evidence="2">Uncharacterized protein</fullName>
    </submittedName>
</protein>